<feature type="region of interest" description="Disordered" evidence="1">
    <location>
        <begin position="18"/>
        <end position="45"/>
    </location>
</feature>
<feature type="compositionally biased region" description="Low complexity" evidence="1">
    <location>
        <begin position="18"/>
        <end position="39"/>
    </location>
</feature>
<dbReference type="EMBL" id="CP044067">
    <property type="protein sequence ID" value="QET06463.1"/>
    <property type="molecule type" value="Genomic_DNA"/>
</dbReference>
<feature type="chain" id="PRO_5024982056" description="Lactate dehydrogenase" evidence="2">
    <location>
        <begin position="21"/>
        <end position="528"/>
    </location>
</feature>
<dbReference type="RefSeq" id="WP_150377180.1">
    <property type="nucleotide sequence ID" value="NZ_CP044067.1"/>
</dbReference>
<proteinExistence type="predicted"/>
<sequence length="528" mass="55299">MVAIASSLSASLNQTGAASAAPAGSRPAPASNAAPTNRSGSVTLGQTGASPVYTLAQLSPSYAWQRASSDAISSHLAGNVLTTSLGSRFAGLGAAMLERFRTDASDYSQSVIAVGPNAAAGEASGTSDIGDSRFQAPATNEVGLTLNLRSGATVTVTLGSDRDRLAVRVAVTDGTLTAADREALAGLSNAFQTALDALGEVPPRLDLGNLLDTDPKVIASVNLHATIDAGQNKTQSIDFAADDRQRTVTVRGPAGDIDVKVDMANAATLGSAAQQASAIQHYLRQFDAAKSRGQADPALMAMFKDAFATLHGHRDGSGASGAGGIRAAGSNIQLSVADRGMMTGLGDFDASITQAAVASNPMRSDEVDSFAYQASQHTQIMGSSSDDRNVHQRQTSKLDASFHRSLFNDTPLMLSESRYSQNYIYEQIHDTASSDMRLAYADGALVEATVTQAADQSRRVQKYELGHLESDVTDPSSKSRTFDVLGMIQEAVRNDTMHRVDDDLQRDDILSRMHDSVLLRASAAQLAS</sequence>
<organism evidence="3 4">
    <name type="scientific">Cupriavidus pauculus</name>
    <dbReference type="NCBI Taxonomy" id="82633"/>
    <lineage>
        <taxon>Bacteria</taxon>
        <taxon>Pseudomonadati</taxon>
        <taxon>Pseudomonadota</taxon>
        <taxon>Betaproteobacteria</taxon>
        <taxon>Burkholderiales</taxon>
        <taxon>Burkholderiaceae</taxon>
        <taxon>Cupriavidus</taxon>
    </lineage>
</organism>
<gene>
    <name evidence="3" type="ORF">FOB72_31765</name>
</gene>
<dbReference type="AlphaFoldDB" id="A0A5P2HG08"/>
<protein>
    <recommendedName>
        <fullName evidence="5">Lactate dehydrogenase</fullName>
    </recommendedName>
</protein>
<evidence type="ECO:0000256" key="2">
    <source>
        <dbReference type="SAM" id="SignalP"/>
    </source>
</evidence>
<reference evidence="3 4" key="1">
    <citation type="submission" date="2019-09" db="EMBL/GenBank/DDBJ databases">
        <title>FDA dAtabase for Regulatory Grade micrObial Sequences (FDA-ARGOS): Supporting development and validation of Infectious Disease Dx tests.</title>
        <authorList>
            <person name="Sciortino C."/>
            <person name="Tallon L."/>
            <person name="Sadzewicz L."/>
            <person name="Vavikolanu K."/>
            <person name="Mehta A."/>
            <person name="Aluvathingal J."/>
            <person name="Nadendla S."/>
            <person name="Nandy P."/>
            <person name="Geyer C."/>
            <person name="Yan Y."/>
            <person name="Sichtig H."/>
        </authorList>
    </citation>
    <scope>NUCLEOTIDE SEQUENCE [LARGE SCALE GENOMIC DNA]</scope>
    <source>
        <strain evidence="3 4">FDAARGOS_664</strain>
    </source>
</reference>
<accession>A0A5P2HG08</accession>
<keyword evidence="2" id="KW-0732">Signal</keyword>
<feature type="signal peptide" evidence="2">
    <location>
        <begin position="1"/>
        <end position="20"/>
    </location>
</feature>
<evidence type="ECO:0000256" key="1">
    <source>
        <dbReference type="SAM" id="MobiDB-lite"/>
    </source>
</evidence>
<name>A0A5P2HG08_9BURK</name>
<dbReference type="Proteomes" id="UP000322822">
    <property type="component" value="Chromosome 2"/>
</dbReference>
<evidence type="ECO:0000313" key="4">
    <source>
        <dbReference type="Proteomes" id="UP000322822"/>
    </source>
</evidence>
<evidence type="ECO:0000313" key="3">
    <source>
        <dbReference type="EMBL" id="QET06463.1"/>
    </source>
</evidence>
<dbReference type="OrthoDB" id="5941093at2"/>
<evidence type="ECO:0008006" key="5">
    <source>
        <dbReference type="Google" id="ProtNLM"/>
    </source>
</evidence>